<dbReference type="RefSeq" id="WP_129233130.1">
    <property type="nucleotide sequence ID" value="NZ_SDPL01000010.1"/>
</dbReference>
<dbReference type="SUPFAM" id="SSF101386">
    <property type="entry name" value="all-alpha NTP pyrophosphatases"/>
    <property type="match status" value="1"/>
</dbReference>
<organism evidence="1 2">
    <name type="scientific">Agromyces binzhouensis</name>
    <dbReference type="NCBI Taxonomy" id="1817495"/>
    <lineage>
        <taxon>Bacteria</taxon>
        <taxon>Bacillati</taxon>
        <taxon>Actinomycetota</taxon>
        <taxon>Actinomycetes</taxon>
        <taxon>Micrococcales</taxon>
        <taxon>Microbacteriaceae</taxon>
        <taxon>Agromyces</taxon>
    </lineage>
</organism>
<keyword evidence="2" id="KW-1185">Reference proteome</keyword>
<dbReference type="PANTHER" id="PTHR46523:SF1">
    <property type="entry name" value="DCTP PYROPHOSPHATASE 1"/>
    <property type="match status" value="1"/>
</dbReference>
<dbReference type="PIRSF" id="PIRSF029826">
    <property type="entry name" value="UCP029826_pph"/>
    <property type="match status" value="1"/>
</dbReference>
<dbReference type="GO" id="GO:0047429">
    <property type="term" value="F:nucleoside triphosphate diphosphatase activity"/>
    <property type="evidence" value="ECO:0007669"/>
    <property type="project" value="InterPro"/>
</dbReference>
<accession>A0A4Q2JTB0</accession>
<dbReference type="Gene3D" id="1.10.287.1080">
    <property type="entry name" value="MazG-like"/>
    <property type="match status" value="1"/>
</dbReference>
<keyword evidence="1" id="KW-0378">Hydrolase</keyword>
<dbReference type="CDD" id="cd11537">
    <property type="entry name" value="NTP-PPase_RS21-C6_like"/>
    <property type="match status" value="1"/>
</dbReference>
<reference evidence="1 2" key="1">
    <citation type="submission" date="2019-01" db="EMBL/GenBank/DDBJ databases">
        <authorList>
            <person name="Li J."/>
        </authorList>
    </citation>
    <scope>NUCLEOTIDE SEQUENCE [LARGE SCALE GENOMIC DNA]</scope>
    <source>
        <strain evidence="1 2">CGMCC 4.7180</strain>
    </source>
</reference>
<dbReference type="PANTHER" id="PTHR46523">
    <property type="entry name" value="DCTP PYROPHOSPHATASE 1"/>
    <property type="match status" value="1"/>
</dbReference>
<dbReference type="InterPro" id="IPR052555">
    <property type="entry name" value="dCTP_Pyrophosphatase"/>
</dbReference>
<gene>
    <name evidence="1" type="ORF">ESO86_01495</name>
</gene>
<dbReference type="OrthoDB" id="9791898at2"/>
<protein>
    <submittedName>
        <fullName evidence="1">Nucleotide pyrophosphohydrolase</fullName>
    </submittedName>
</protein>
<dbReference type="Proteomes" id="UP000292881">
    <property type="component" value="Unassembled WGS sequence"/>
</dbReference>
<name>A0A4Q2JTB0_9MICO</name>
<sequence length="112" mass="12675">MASGSESEEPDVLNALRDFVAERDWRQFHTPANLAKSISIEAGELLECFQWDDAAESERVVEELADVLTYCYLLADRLGVDPGRIILNKLAQTRSKYPVDRARGRSAKYDQL</sequence>
<evidence type="ECO:0000313" key="1">
    <source>
        <dbReference type="EMBL" id="RXZ51641.1"/>
    </source>
</evidence>
<dbReference type="GO" id="GO:0009143">
    <property type="term" value="P:nucleoside triphosphate catabolic process"/>
    <property type="evidence" value="ECO:0007669"/>
    <property type="project" value="InterPro"/>
</dbReference>
<comment type="caution">
    <text evidence="1">The sequence shown here is derived from an EMBL/GenBank/DDBJ whole genome shotgun (WGS) entry which is preliminary data.</text>
</comment>
<dbReference type="Pfam" id="PF12643">
    <property type="entry name" value="MazG-like"/>
    <property type="match status" value="1"/>
</dbReference>
<dbReference type="InterPro" id="IPR025984">
    <property type="entry name" value="DCTPP"/>
</dbReference>
<dbReference type="AlphaFoldDB" id="A0A4Q2JTB0"/>
<proteinExistence type="predicted"/>
<evidence type="ECO:0000313" key="2">
    <source>
        <dbReference type="Proteomes" id="UP000292881"/>
    </source>
</evidence>
<dbReference type="EMBL" id="SDPL01000010">
    <property type="protein sequence ID" value="RXZ51641.1"/>
    <property type="molecule type" value="Genomic_DNA"/>
</dbReference>